<dbReference type="PRINTS" id="PR00080">
    <property type="entry name" value="SDRFAMILY"/>
</dbReference>
<dbReference type="PANTHER" id="PTHR43157">
    <property type="entry name" value="PHOSPHATIDYLINOSITOL-GLYCAN BIOSYNTHESIS CLASS F PROTEIN-RELATED"/>
    <property type="match status" value="1"/>
</dbReference>
<dbReference type="SUPFAM" id="SSF51735">
    <property type="entry name" value="NAD(P)-binding Rossmann-fold domains"/>
    <property type="match status" value="1"/>
</dbReference>
<dbReference type="PANTHER" id="PTHR43157:SF31">
    <property type="entry name" value="PHOSPHATIDYLINOSITOL-GLYCAN BIOSYNTHESIS CLASS F PROTEIN"/>
    <property type="match status" value="1"/>
</dbReference>
<dbReference type="EMBL" id="BTRK01000003">
    <property type="protein sequence ID" value="GMR40884.1"/>
    <property type="molecule type" value="Genomic_DNA"/>
</dbReference>
<comment type="similarity">
    <text evidence="2">Belongs to the short-chain dehydrogenases/reductases (SDR) family.</text>
</comment>
<dbReference type="InterPro" id="IPR002347">
    <property type="entry name" value="SDR_fam"/>
</dbReference>
<dbReference type="GO" id="GO:0016491">
    <property type="term" value="F:oxidoreductase activity"/>
    <property type="evidence" value="ECO:0007669"/>
    <property type="project" value="UniProtKB-KW"/>
</dbReference>
<evidence type="ECO:0008006" key="5">
    <source>
        <dbReference type="Google" id="ProtNLM"/>
    </source>
</evidence>
<gene>
    <name evidence="3" type="ORF">PMAYCL1PPCAC_11079</name>
</gene>
<organism evidence="3 4">
    <name type="scientific">Pristionchus mayeri</name>
    <dbReference type="NCBI Taxonomy" id="1317129"/>
    <lineage>
        <taxon>Eukaryota</taxon>
        <taxon>Metazoa</taxon>
        <taxon>Ecdysozoa</taxon>
        <taxon>Nematoda</taxon>
        <taxon>Chromadorea</taxon>
        <taxon>Rhabditida</taxon>
        <taxon>Rhabditina</taxon>
        <taxon>Diplogasteromorpha</taxon>
        <taxon>Diplogasteroidea</taxon>
        <taxon>Neodiplogasteridae</taxon>
        <taxon>Pristionchus</taxon>
    </lineage>
</organism>
<comment type="caution">
    <text evidence="3">The sequence shown here is derived from an EMBL/GenBank/DDBJ whole genome shotgun (WGS) entry which is preliminary data.</text>
</comment>
<dbReference type="CDD" id="cd05327">
    <property type="entry name" value="retinol-DH_like_SDR_c_like"/>
    <property type="match status" value="1"/>
</dbReference>
<keyword evidence="4" id="KW-1185">Reference proteome</keyword>
<evidence type="ECO:0000313" key="4">
    <source>
        <dbReference type="Proteomes" id="UP001328107"/>
    </source>
</evidence>
<dbReference type="PRINTS" id="PR00081">
    <property type="entry name" value="GDHRDH"/>
</dbReference>
<dbReference type="InterPro" id="IPR036291">
    <property type="entry name" value="NAD(P)-bd_dom_sf"/>
</dbReference>
<accession>A0AAN4ZJA0</accession>
<dbReference type="Proteomes" id="UP001328107">
    <property type="component" value="Unassembled WGS sequence"/>
</dbReference>
<dbReference type="Gene3D" id="3.40.50.720">
    <property type="entry name" value="NAD(P)-binding Rossmann-like Domain"/>
    <property type="match status" value="1"/>
</dbReference>
<reference evidence="4" key="1">
    <citation type="submission" date="2022-10" db="EMBL/GenBank/DDBJ databases">
        <title>Genome assembly of Pristionchus species.</title>
        <authorList>
            <person name="Yoshida K."/>
            <person name="Sommer R.J."/>
        </authorList>
    </citation>
    <scope>NUCLEOTIDE SEQUENCE [LARGE SCALE GENOMIC DNA]</scope>
    <source>
        <strain evidence="4">RS5460</strain>
    </source>
</reference>
<keyword evidence="1" id="KW-0560">Oxidoreductase</keyword>
<name>A0AAN4ZJA0_9BILA</name>
<protein>
    <recommendedName>
        <fullName evidence="5">Dehydrogenase</fullName>
    </recommendedName>
</protein>
<dbReference type="AlphaFoldDB" id="A0AAN4ZJA0"/>
<sequence>MQRLNCNCKKALAAAATGTVGLYFTRQYFRGGQFTENVSAIGKVAIVTGGNTGIGLETVRELNRRGAKVYMLCRSEQRAAAAKEELVKSGCDSSRLIYVNLDLGSKENIRKCAEELKQLESHIDILINNAGVMMDRFERTKDGHEMTWGTNHLGPLLLTAILLPLVEKAEDGRIVNVSSIAHYRSPPLDLERIDDEDQFDSGLMRLTYSKSKLANVMHARELTRRLRAKGNTTVTVNSLHPGVIATEIFRDQGIGASIMLATVSFFLKTWKDGAQTSLYCALSTEVKGLSGEYFSDCAVKTPAPLALDDLACKQLYDYSLKITGLA</sequence>
<dbReference type="Pfam" id="PF00106">
    <property type="entry name" value="adh_short"/>
    <property type="match status" value="1"/>
</dbReference>
<evidence type="ECO:0000313" key="3">
    <source>
        <dbReference type="EMBL" id="GMR40884.1"/>
    </source>
</evidence>
<proteinExistence type="inferred from homology"/>
<evidence type="ECO:0000256" key="1">
    <source>
        <dbReference type="ARBA" id="ARBA00023002"/>
    </source>
</evidence>
<evidence type="ECO:0000256" key="2">
    <source>
        <dbReference type="RuleBase" id="RU000363"/>
    </source>
</evidence>